<proteinExistence type="predicted"/>
<evidence type="ECO:0000256" key="1">
    <source>
        <dbReference type="SAM" id="MobiDB-lite"/>
    </source>
</evidence>
<feature type="compositionally biased region" description="Basic and acidic residues" evidence="1">
    <location>
        <begin position="1"/>
        <end position="21"/>
    </location>
</feature>
<dbReference type="Proteomes" id="UP000238916">
    <property type="component" value="Unassembled WGS sequence"/>
</dbReference>
<reference evidence="3" key="1">
    <citation type="submission" date="2018-02" db="EMBL/GenBank/DDBJ databases">
        <authorList>
            <person name="Hausmann B."/>
        </authorList>
    </citation>
    <scope>NUCLEOTIDE SEQUENCE [LARGE SCALE GENOMIC DNA]</scope>
    <source>
        <strain evidence="3">Peat soil MAG SbF1</strain>
    </source>
</reference>
<protein>
    <submittedName>
        <fullName evidence="2">DNA primase</fullName>
    </submittedName>
</protein>
<sequence length="888" mass="101805">MREAKRASKSERQDNAERRDMSPQVSLPKDPDSSSEATKAEEINPEEKVKHSEELKHPYERLIELAHLTSEDQESLKKKRGFTEAIIDEFRFRSGGDYIREVISRLQTEYAGDRLLEVGILRNVNGTLLPEKQLLEERIIIPYLDEEGHVYHIRPHKMGLSNIPAEPFSRYLLKNRSRKIILTEGEFKAVALSVWGIAGIGSPGTGTFGEKNLDRLVFLLQEFEVKEICIIFDSEEKGNPEFQNFKEQLNKRYDTQYWSYIMAYKLHQAGFITTVGWLPAEWRVDGKIDFDGALAQGRTDAEIKKVIKEAKPYKDFLSSLDEDAQRIVKKKIAKHFSKKNIKREFNKYTTTVRGANGQEYEKEISNFVINIKSNFFTQDNVIRNVQLINSYGEVSEIFPIDSSSMAAADAFKKFVLSRGNYVFKGSGADLTNIWEYEFLNNDGELIYMPEQIGWIESHKIWLFGNMAIKNGKVYRPDNDGIIWVEGKGFKPQSFSIGSADIENSIPCLSEKEINIQDVADRIKHSVGGYEAYISIGWVIATIFSKDIFAKYKCVPILFPHGKRESGKSTFMRWIMMFFGVETEGISVGKTTTANYVARALSYWSSLGLWFDEYRNEQGVIEKDGLFRSAYNRQLSGKGTATAFQAKGFSVSSVLSISGEELPKDNGLFTRCIPLQISSYKRNREFYEWINKSSEYFSYLAFDLIKNYDLYKERIMANIADLKATLVQRGITDRTAAAACFDTVVQEDAGFIKWVEASCQEVKRTGEEDHMLNQFWQDINSMISANILGDKHLKVEDKKLYVWLQGVYGEWTAYYRKRTGKDPFDMQSIYKYLKEEPYCLPDPPRLRFGKVQRRGVAINLELANDIIQEIADSMDELGHAHSVAGDEAY</sequence>
<evidence type="ECO:0000313" key="2">
    <source>
        <dbReference type="EMBL" id="SPF51034.1"/>
    </source>
</evidence>
<organism evidence="2 3">
    <name type="scientific">Candidatus Desulfosporosinus infrequens</name>
    <dbReference type="NCBI Taxonomy" id="2043169"/>
    <lineage>
        <taxon>Bacteria</taxon>
        <taxon>Bacillati</taxon>
        <taxon>Bacillota</taxon>
        <taxon>Clostridia</taxon>
        <taxon>Eubacteriales</taxon>
        <taxon>Desulfitobacteriaceae</taxon>
        <taxon>Desulfosporosinus</taxon>
    </lineage>
</organism>
<accession>A0A2U3LGQ2</accession>
<dbReference type="CDD" id="cd01029">
    <property type="entry name" value="TOPRIM_primases"/>
    <property type="match status" value="1"/>
</dbReference>
<feature type="region of interest" description="Disordered" evidence="1">
    <location>
        <begin position="1"/>
        <end position="55"/>
    </location>
</feature>
<feature type="compositionally biased region" description="Basic and acidic residues" evidence="1">
    <location>
        <begin position="38"/>
        <end position="55"/>
    </location>
</feature>
<gene>
    <name evidence="2" type="ORF">SBF1_4940002</name>
</gene>
<dbReference type="AlphaFoldDB" id="A0A2U3LGQ2"/>
<name>A0A2U3LGQ2_9FIRM</name>
<evidence type="ECO:0000313" key="3">
    <source>
        <dbReference type="Proteomes" id="UP000238916"/>
    </source>
</evidence>
<dbReference type="EMBL" id="OMOF01000439">
    <property type="protein sequence ID" value="SPF51034.1"/>
    <property type="molecule type" value="Genomic_DNA"/>
</dbReference>
<dbReference type="InterPro" id="IPR034154">
    <property type="entry name" value="TOPRIM_DnaG/twinkle"/>
</dbReference>